<comment type="similarity">
    <text evidence="1">Belongs to the ACBP family.</text>
</comment>
<dbReference type="Gene3D" id="1.20.80.10">
    <property type="match status" value="1"/>
</dbReference>
<dbReference type="GO" id="GO:0000062">
    <property type="term" value="F:fatty-acyl-CoA binding"/>
    <property type="evidence" value="ECO:0007669"/>
    <property type="project" value="InterPro"/>
</dbReference>
<evidence type="ECO:0000313" key="5">
    <source>
        <dbReference type="Proteomes" id="UP000177622"/>
    </source>
</evidence>
<evidence type="ECO:0000256" key="2">
    <source>
        <dbReference type="ARBA" id="ARBA00023121"/>
    </source>
</evidence>
<dbReference type="InterPro" id="IPR000582">
    <property type="entry name" value="Acyl-CoA-binding_protein"/>
</dbReference>
<comment type="caution">
    <text evidence="4">The sequence shown here is derived from an EMBL/GenBank/DDBJ whole genome shotgun (WGS) entry which is preliminary data.</text>
</comment>
<reference evidence="4 5" key="1">
    <citation type="journal article" date="2016" name="Sci. Rep.">
        <title>Penicillium arizonense, a new, genome sequenced fungal species, reveals a high chemical diversity in secreted metabolites.</title>
        <authorList>
            <person name="Grijseels S."/>
            <person name="Nielsen J.C."/>
            <person name="Randelovic M."/>
            <person name="Nielsen J."/>
            <person name="Nielsen K.F."/>
            <person name="Workman M."/>
            <person name="Frisvad J.C."/>
        </authorList>
    </citation>
    <scope>NUCLEOTIDE SEQUENCE [LARGE SCALE GENOMIC DNA]</scope>
    <source>
        <strain evidence="4 5">CBS 141311</strain>
    </source>
</reference>
<evidence type="ECO:0000313" key="4">
    <source>
        <dbReference type="EMBL" id="OGE48916.1"/>
    </source>
</evidence>
<gene>
    <name evidence="4" type="ORF">PENARI_c025G11719</name>
</gene>
<dbReference type="GO" id="GO:0006631">
    <property type="term" value="P:fatty acid metabolic process"/>
    <property type="evidence" value="ECO:0007669"/>
    <property type="project" value="TreeGrafter"/>
</dbReference>
<dbReference type="EMBL" id="LXJU01000025">
    <property type="protein sequence ID" value="OGE48916.1"/>
    <property type="molecule type" value="Genomic_DNA"/>
</dbReference>
<dbReference type="AlphaFoldDB" id="A0A1F5L788"/>
<accession>A0A1F5L788</accession>
<dbReference type="SUPFAM" id="SSF47027">
    <property type="entry name" value="Acyl-CoA binding protein"/>
    <property type="match status" value="1"/>
</dbReference>
<dbReference type="PRINTS" id="PR00689">
    <property type="entry name" value="ACOABINDINGP"/>
</dbReference>
<dbReference type="PROSITE" id="PS51228">
    <property type="entry name" value="ACB_2"/>
    <property type="match status" value="1"/>
</dbReference>
<dbReference type="InterPro" id="IPR014352">
    <property type="entry name" value="FERM/acyl-CoA-bd_prot_sf"/>
</dbReference>
<proteinExistence type="inferred from homology"/>
<dbReference type="InterPro" id="IPR035984">
    <property type="entry name" value="Acyl-CoA-binding_sf"/>
</dbReference>
<keyword evidence="2" id="KW-0446">Lipid-binding</keyword>
<feature type="domain" description="ACB" evidence="3">
    <location>
        <begin position="4"/>
        <end position="89"/>
    </location>
</feature>
<keyword evidence="5" id="KW-1185">Reference proteome</keyword>
<dbReference type="STRING" id="1835702.A0A1F5L788"/>
<protein>
    <recommendedName>
        <fullName evidence="3">ACB domain-containing protein</fullName>
    </recommendedName>
</protein>
<dbReference type="OrthoDB" id="346910at2759"/>
<dbReference type="PANTHER" id="PTHR23310:SF62">
    <property type="entry name" value="ACYL-COA BINDING PROTEIN 1, ISOFORM A"/>
    <property type="match status" value="1"/>
</dbReference>
<sequence length="89" mass="10216">MTTVEEVFNQAAEDLKKIKANPSQEELLQLYGLCKQATEGDNTTPKPGFFNLQKKSKWLAWDQVKGMSQEDAREVYIKLVNELKAKYGY</sequence>
<dbReference type="Proteomes" id="UP000177622">
    <property type="component" value="Unassembled WGS sequence"/>
</dbReference>
<dbReference type="PANTHER" id="PTHR23310">
    <property type="entry name" value="ACYL-COA-BINDING PROTEIN, ACBP"/>
    <property type="match status" value="1"/>
</dbReference>
<dbReference type="GeneID" id="34580608"/>
<evidence type="ECO:0000256" key="1">
    <source>
        <dbReference type="ARBA" id="ARBA00005567"/>
    </source>
</evidence>
<evidence type="ECO:0000259" key="3">
    <source>
        <dbReference type="PROSITE" id="PS51228"/>
    </source>
</evidence>
<organism evidence="4 5">
    <name type="scientific">Penicillium arizonense</name>
    <dbReference type="NCBI Taxonomy" id="1835702"/>
    <lineage>
        <taxon>Eukaryota</taxon>
        <taxon>Fungi</taxon>
        <taxon>Dikarya</taxon>
        <taxon>Ascomycota</taxon>
        <taxon>Pezizomycotina</taxon>
        <taxon>Eurotiomycetes</taxon>
        <taxon>Eurotiomycetidae</taxon>
        <taxon>Eurotiales</taxon>
        <taxon>Aspergillaceae</taxon>
        <taxon>Penicillium</taxon>
    </lineage>
</organism>
<dbReference type="Pfam" id="PF00887">
    <property type="entry name" value="ACBP"/>
    <property type="match status" value="1"/>
</dbReference>
<dbReference type="RefSeq" id="XP_022484370.1">
    <property type="nucleotide sequence ID" value="XM_022635874.1"/>
</dbReference>
<name>A0A1F5L788_PENAI</name>